<feature type="transmembrane region" description="Helical" evidence="3">
    <location>
        <begin position="24"/>
        <end position="44"/>
    </location>
</feature>
<sequence>MAQQINLHTPILLQPVRVFSARTMATALGVLALGLLGLTGVLLGHQHRAAQEAQATAARQQLELTQLRAALAEAERTADPQALRQELARLQEAERQWHQARQVNLHEMLPAGQGHAELLAWTARELPPAVWLRQLQLAPDEVLLEGATLDTLSLQRWLARLASRGDLHSTPWRELTVQQVPPAGTSRGPEGSSPPLSTGGLPPGSWAFRLRAARHTPPEHAPPPAAAPGGSP</sequence>
<dbReference type="AlphaFoldDB" id="A0A7C9PF63"/>
<accession>A0A7C9PF63</accession>
<evidence type="ECO:0000313" key="5">
    <source>
        <dbReference type="Proteomes" id="UP000484255"/>
    </source>
</evidence>
<proteinExistence type="predicted"/>
<keyword evidence="3" id="KW-1133">Transmembrane helix</keyword>
<name>A0A7C9PF63_9BURK</name>
<keyword evidence="5" id="KW-1185">Reference proteome</keyword>
<evidence type="ECO:0000256" key="1">
    <source>
        <dbReference type="SAM" id="Coils"/>
    </source>
</evidence>
<reference evidence="4 5" key="1">
    <citation type="submission" date="2020-02" db="EMBL/GenBank/DDBJ databases">
        <title>Ideonella bacterium strain TBM-1.</title>
        <authorList>
            <person name="Chen W.-M."/>
        </authorList>
    </citation>
    <scope>NUCLEOTIDE SEQUENCE [LARGE SCALE GENOMIC DNA]</scope>
    <source>
        <strain evidence="4 5">TBM-1</strain>
    </source>
</reference>
<comment type="caution">
    <text evidence="4">The sequence shown here is derived from an EMBL/GenBank/DDBJ whole genome shotgun (WGS) entry which is preliminary data.</text>
</comment>
<evidence type="ECO:0000313" key="4">
    <source>
        <dbReference type="EMBL" id="NDY89872.1"/>
    </source>
</evidence>
<gene>
    <name evidence="4" type="ORF">G3A44_01540</name>
</gene>
<feature type="coiled-coil region" evidence="1">
    <location>
        <begin position="50"/>
        <end position="103"/>
    </location>
</feature>
<protein>
    <recommendedName>
        <fullName evidence="6">PilN domain-containing protein</fullName>
    </recommendedName>
</protein>
<keyword evidence="1" id="KW-0175">Coiled coil</keyword>
<evidence type="ECO:0008006" key="6">
    <source>
        <dbReference type="Google" id="ProtNLM"/>
    </source>
</evidence>
<organism evidence="4 5">
    <name type="scientific">Ideonella livida</name>
    <dbReference type="NCBI Taxonomy" id="2707176"/>
    <lineage>
        <taxon>Bacteria</taxon>
        <taxon>Pseudomonadati</taxon>
        <taxon>Pseudomonadota</taxon>
        <taxon>Betaproteobacteria</taxon>
        <taxon>Burkholderiales</taxon>
        <taxon>Sphaerotilaceae</taxon>
        <taxon>Ideonella</taxon>
    </lineage>
</organism>
<feature type="compositionally biased region" description="Low complexity" evidence="2">
    <location>
        <begin position="188"/>
        <end position="205"/>
    </location>
</feature>
<dbReference type="EMBL" id="JAAGOH010000001">
    <property type="protein sequence ID" value="NDY89872.1"/>
    <property type="molecule type" value="Genomic_DNA"/>
</dbReference>
<feature type="region of interest" description="Disordered" evidence="2">
    <location>
        <begin position="180"/>
        <end position="232"/>
    </location>
</feature>
<dbReference type="Proteomes" id="UP000484255">
    <property type="component" value="Unassembled WGS sequence"/>
</dbReference>
<evidence type="ECO:0000256" key="3">
    <source>
        <dbReference type="SAM" id="Phobius"/>
    </source>
</evidence>
<keyword evidence="3" id="KW-0472">Membrane</keyword>
<keyword evidence="3" id="KW-0812">Transmembrane</keyword>
<dbReference type="RefSeq" id="WP_163455717.1">
    <property type="nucleotide sequence ID" value="NZ_JAAGOH010000001.1"/>
</dbReference>
<feature type="compositionally biased region" description="Pro residues" evidence="2">
    <location>
        <begin position="219"/>
        <end position="232"/>
    </location>
</feature>
<evidence type="ECO:0000256" key="2">
    <source>
        <dbReference type="SAM" id="MobiDB-lite"/>
    </source>
</evidence>